<dbReference type="Proteomes" id="UP000189703">
    <property type="component" value="Unplaced"/>
</dbReference>
<feature type="compositionally biased region" description="Polar residues" evidence="4">
    <location>
        <begin position="9"/>
        <end position="20"/>
    </location>
</feature>
<dbReference type="GO" id="GO:0007266">
    <property type="term" value="P:Rho protein signal transduction"/>
    <property type="evidence" value="ECO:0000318"/>
    <property type="project" value="GO_Central"/>
</dbReference>
<feature type="compositionally biased region" description="Acidic residues" evidence="4">
    <location>
        <begin position="62"/>
        <end position="77"/>
    </location>
</feature>
<evidence type="ECO:0000313" key="6">
    <source>
        <dbReference type="RefSeq" id="XP_010258602.1"/>
    </source>
</evidence>
<gene>
    <name evidence="6" type="primary">LOC104598298</name>
</gene>
<reference evidence="6" key="1">
    <citation type="submission" date="2025-08" db="UniProtKB">
        <authorList>
            <consortium name="RefSeq"/>
        </authorList>
    </citation>
    <scope>IDENTIFICATION</scope>
</reference>
<protein>
    <submittedName>
        <fullName evidence="6">Rho GDP-dissociation inhibitor 1-like</fullName>
    </submittedName>
</protein>
<dbReference type="GO" id="GO:0005094">
    <property type="term" value="F:Rho GDP-dissociation inhibitor activity"/>
    <property type="evidence" value="ECO:0000318"/>
    <property type="project" value="GO_Central"/>
</dbReference>
<dbReference type="OrthoDB" id="1683373at2759"/>
<dbReference type="GO" id="GO:0016020">
    <property type="term" value="C:membrane"/>
    <property type="evidence" value="ECO:0000318"/>
    <property type="project" value="GO_Central"/>
</dbReference>
<proteinExistence type="inferred from homology"/>
<dbReference type="PANTHER" id="PTHR10980:SF61">
    <property type="entry name" value="OS01G0913600 PROTEIN"/>
    <property type="match status" value="1"/>
</dbReference>
<evidence type="ECO:0000256" key="4">
    <source>
        <dbReference type="SAM" id="MobiDB-lite"/>
    </source>
</evidence>
<dbReference type="Gene3D" id="2.70.50.30">
    <property type="entry name" value="Coagulation Factor XIII, subunit A, domain 1"/>
    <property type="match status" value="1"/>
</dbReference>
<feature type="region of interest" description="Disordered" evidence="4">
    <location>
        <begin position="1"/>
        <end position="77"/>
    </location>
</feature>
<dbReference type="InterPro" id="IPR024792">
    <property type="entry name" value="RhoGDI_dom_sf"/>
</dbReference>
<dbReference type="RefSeq" id="XP_010258602.1">
    <property type="nucleotide sequence ID" value="XM_010260300.2"/>
</dbReference>
<comment type="similarity">
    <text evidence="2">Belongs to the Rho GDI family.</text>
</comment>
<dbReference type="GeneID" id="104598298"/>
<name>A0A1U8A1J5_NELNU</name>
<dbReference type="PANTHER" id="PTHR10980">
    <property type="entry name" value="RHO GDP-DISSOCIATION INHIBITOR"/>
    <property type="match status" value="1"/>
</dbReference>
<dbReference type="FunFam" id="2.70.50.30:FF:000002">
    <property type="entry name" value="Rho GDP-dissociation inhibitor 1"/>
    <property type="match status" value="1"/>
</dbReference>
<dbReference type="Pfam" id="PF02115">
    <property type="entry name" value="Rho_GDI"/>
    <property type="match status" value="1"/>
</dbReference>
<dbReference type="InterPro" id="IPR014756">
    <property type="entry name" value="Ig_E-set"/>
</dbReference>
<organism evidence="5 6">
    <name type="scientific">Nelumbo nucifera</name>
    <name type="common">Sacred lotus</name>
    <dbReference type="NCBI Taxonomy" id="4432"/>
    <lineage>
        <taxon>Eukaryota</taxon>
        <taxon>Viridiplantae</taxon>
        <taxon>Streptophyta</taxon>
        <taxon>Embryophyta</taxon>
        <taxon>Tracheophyta</taxon>
        <taxon>Spermatophyta</taxon>
        <taxon>Magnoliopsida</taxon>
        <taxon>Proteales</taxon>
        <taxon>Nelumbonaceae</taxon>
        <taxon>Nelumbo</taxon>
    </lineage>
</organism>
<dbReference type="PRINTS" id="PR00492">
    <property type="entry name" value="RHOGDI"/>
</dbReference>
<dbReference type="KEGG" id="nnu:104598298"/>
<accession>A0A1U8A1J5</accession>
<dbReference type="eggNOG" id="KOG3205">
    <property type="taxonomic scope" value="Eukaryota"/>
</dbReference>
<dbReference type="InParanoid" id="A0A1U8A1J5"/>
<feature type="compositionally biased region" description="Acidic residues" evidence="4">
    <location>
        <begin position="35"/>
        <end position="44"/>
    </location>
</feature>
<evidence type="ECO:0000313" key="5">
    <source>
        <dbReference type="Proteomes" id="UP000189703"/>
    </source>
</evidence>
<keyword evidence="5" id="KW-1185">Reference proteome</keyword>
<evidence type="ECO:0000256" key="3">
    <source>
        <dbReference type="ARBA" id="ARBA00022490"/>
    </source>
</evidence>
<dbReference type="OMA" id="MSLVCET"/>
<evidence type="ECO:0000256" key="1">
    <source>
        <dbReference type="ARBA" id="ARBA00004496"/>
    </source>
</evidence>
<evidence type="ECO:0000256" key="2">
    <source>
        <dbReference type="ARBA" id="ARBA00009758"/>
    </source>
</evidence>
<comment type="subcellular location">
    <subcellularLocation>
        <location evidence="1">Cytoplasm</location>
    </subcellularLocation>
</comment>
<dbReference type="GO" id="GO:0005829">
    <property type="term" value="C:cytosol"/>
    <property type="evidence" value="ECO:0000318"/>
    <property type="project" value="GO_Central"/>
</dbReference>
<dbReference type="SUPFAM" id="SSF81296">
    <property type="entry name" value="E set domains"/>
    <property type="match status" value="1"/>
</dbReference>
<dbReference type="InterPro" id="IPR000406">
    <property type="entry name" value="Rho_GDI"/>
</dbReference>
<sequence length="267" mass="30294">MSAVVGVLSSPQGIPFNPSQMEKEEEKSTTSNNDEQQEEPPENTEAEKHNRKFSCSSVYSTENEDDFDDDGDDDDDDCKLKPDKELCLGPQFSLKEQLEKDKDDESLRRWKEQLLGSVDLSAVGEIENTEPEVKIQSLTIRSPDRPEVVLPIPFTPNAKGHAFVLKDGSRYSLKFSFTVSNNIVSGLRYRNTVWKSGLRVVNTRIMLGTYSPQNEPYTLELEEETTPSGMFARGTYSARTKFMDDDGKCHLDITYNFEIRKDWPSPS</sequence>
<dbReference type="STRING" id="4432.A0A1U8A1J5"/>
<keyword evidence="3" id="KW-0963">Cytoplasm</keyword>
<dbReference type="AlphaFoldDB" id="A0A1U8A1J5"/>